<reference evidence="2" key="2">
    <citation type="submission" date="2023-05" db="EMBL/GenBank/DDBJ databases">
        <authorList>
            <consortium name="Lawrence Berkeley National Laboratory"/>
            <person name="Steindorff A."/>
            <person name="Hensen N."/>
            <person name="Bonometti L."/>
            <person name="Westerberg I."/>
            <person name="Brannstrom I.O."/>
            <person name="Guillou S."/>
            <person name="Cros-Aarteil S."/>
            <person name="Calhoun S."/>
            <person name="Haridas S."/>
            <person name="Kuo A."/>
            <person name="Mondo S."/>
            <person name="Pangilinan J."/>
            <person name="Riley R."/>
            <person name="Labutti K."/>
            <person name="Andreopoulos B."/>
            <person name="Lipzen A."/>
            <person name="Chen C."/>
            <person name="Yanf M."/>
            <person name="Daum C."/>
            <person name="Ng V."/>
            <person name="Clum A."/>
            <person name="Ohm R."/>
            <person name="Martin F."/>
            <person name="Silar P."/>
            <person name="Natvig D."/>
            <person name="Lalanne C."/>
            <person name="Gautier V."/>
            <person name="Ament-Velasquez S.L."/>
            <person name="Kruys A."/>
            <person name="Hutchinson M.I."/>
            <person name="Powell A.J."/>
            <person name="Barry K."/>
            <person name="Miller A.N."/>
            <person name="Grigoriev I.V."/>
            <person name="Debuchy R."/>
            <person name="Gladieux P."/>
            <person name="Thoren M.H."/>
            <person name="Johannesson H."/>
        </authorList>
    </citation>
    <scope>NUCLEOTIDE SEQUENCE</scope>
    <source>
        <strain evidence="2">CBS 757.83</strain>
    </source>
</reference>
<protein>
    <submittedName>
        <fullName evidence="2">Uncharacterized protein</fullName>
    </submittedName>
</protein>
<sequence length="209" mass="22662">MQLPRQRGEARAKGSGRRTSYRHKSRPLTKVAWSTRSPEGGFAEVVLTRVLLRRLPESVRMRLPPPCSAAGTAAGKAESRCLHGPDLPRRRKSEGSKATSSLREPHRPAVSARSCNPCPLHPGSGGMWPENRPQLGQGVNPPPSGPTACMSRRSRAGIRSDCGQGRFSDLQTETPGCAKGGEASGYVGIRRNQDLRQFRDWSGWASLAS</sequence>
<feature type="compositionally biased region" description="Basic and acidic residues" evidence="1">
    <location>
        <begin position="77"/>
        <end position="88"/>
    </location>
</feature>
<organism evidence="2 3">
    <name type="scientific">Parathielavia hyrcaniae</name>
    <dbReference type="NCBI Taxonomy" id="113614"/>
    <lineage>
        <taxon>Eukaryota</taxon>
        <taxon>Fungi</taxon>
        <taxon>Dikarya</taxon>
        <taxon>Ascomycota</taxon>
        <taxon>Pezizomycotina</taxon>
        <taxon>Sordariomycetes</taxon>
        <taxon>Sordariomycetidae</taxon>
        <taxon>Sordariales</taxon>
        <taxon>Chaetomiaceae</taxon>
        <taxon>Parathielavia</taxon>
    </lineage>
</organism>
<feature type="compositionally biased region" description="Basic and acidic residues" evidence="1">
    <location>
        <begin position="1"/>
        <end position="12"/>
    </location>
</feature>
<reference evidence="2" key="1">
    <citation type="journal article" date="2023" name="Mol. Phylogenet. Evol.">
        <title>Genome-scale phylogeny and comparative genomics of the fungal order Sordariales.</title>
        <authorList>
            <person name="Hensen N."/>
            <person name="Bonometti L."/>
            <person name="Westerberg I."/>
            <person name="Brannstrom I.O."/>
            <person name="Guillou S."/>
            <person name="Cros-Aarteil S."/>
            <person name="Calhoun S."/>
            <person name="Haridas S."/>
            <person name="Kuo A."/>
            <person name="Mondo S."/>
            <person name="Pangilinan J."/>
            <person name="Riley R."/>
            <person name="LaButti K."/>
            <person name="Andreopoulos B."/>
            <person name="Lipzen A."/>
            <person name="Chen C."/>
            <person name="Yan M."/>
            <person name="Daum C."/>
            <person name="Ng V."/>
            <person name="Clum A."/>
            <person name="Steindorff A."/>
            <person name="Ohm R.A."/>
            <person name="Martin F."/>
            <person name="Silar P."/>
            <person name="Natvig D.O."/>
            <person name="Lalanne C."/>
            <person name="Gautier V."/>
            <person name="Ament-Velasquez S.L."/>
            <person name="Kruys A."/>
            <person name="Hutchinson M.I."/>
            <person name="Powell A.J."/>
            <person name="Barry K."/>
            <person name="Miller A.N."/>
            <person name="Grigoriev I.V."/>
            <person name="Debuchy R."/>
            <person name="Gladieux P."/>
            <person name="Hiltunen Thoren M."/>
            <person name="Johannesson H."/>
        </authorList>
    </citation>
    <scope>NUCLEOTIDE SEQUENCE</scope>
    <source>
        <strain evidence="2">CBS 757.83</strain>
    </source>
</reference>
<proteinExistence type="predicted"/>
<feature type="region of interest" description="Disordered" evidence="1">
    <location>
        <begin position="61"/>
        <end position="184"/>
    </location>
</feature>
<dbReference type="Proteomes" id="UP001305647">
    <property type="component" value="Unassembled WGS sequence"/>
</dbReference>
<feature type="region of interest" description="Disordered" evidence="1">
    <location>
        <begin position="1"/>
        <end position="32"/>
    </location>
</feature>
<name>A0AAN6PSC7_9PEZI</name>
<keyword evidence="3" id="KW-1185">Reference proteome</keyword>
<evidence type="ECO:0000256" key="1">
    <source>
        <dbReference type="SAM" id="MobiDB-lite"/>
    </source>
</evidence>
<dbReference type="AlphaFoldDB" id="A0AAN6PSC7"/>
<evidence type="ECO:0000313" key="2">
    <source>
        <dbReference type="EMBL" id="KAK4096141.1"/>
    </source>
</evidence>
<feature type="compositionally biased region" description="Basic residues" evidence="1">
    <location>
        <begin position="14"/>
        <end position="27"/>
    </location>
</feature>
<gene>
    <name evidence="2" type="ORF">N658DRAFT_55580</name>
</gene>
<comment type="caution">
    <text evidence="2">The sequence shown here is derived from an EMBL/GenBank/DDBJ whole genome shotgun (WGS) entry which is preliminary data.</text>
</comment>
<dbReference type="EMBL" id="MU863736">
    <property type="protein sequence ID" value="KAK4096141.1"/>
    <property type="molecule type" value="Genomic_DNA"/>
</dbReference>
<accession>A0AAN6PSC7</accession>
<evidence type="ECO:0000313" key="3">
    <source>
        <dbReference type="Proteomes" id="UP001305647"/>
    </source>
</evidence>